<sequence>MATKFTRRYLGFYCFKPLIGGFSSLYMFSRLVHAYRCLLQACWRVNLAASLFVIQYWYPSYIVLLGISWRASVLASLHQGEIGGNGRSRERQGNMDTRPWVHFSLGSITY</sequence>
<feature type="transmembrane region" description="Helical" evidence="1">
    <location>
        <begin position="9"/>
        <end position="28"/>
    </location>
</feature>
<evidence type="ECO:0000313" key="3">
    <source>
        <dbReference type="Proteomes" id="UP000799536"/>
    </source>
</evidence>
<keyword evidence="1" id="KW-1133">Transmembrane helix</keyword>
<dbReference type="AlphaFoldDB" id="A0A9P4MX89"/>
<accession>A0A9P4MX89</accession>
<gene>
    <name evidence="2" type="ORF">GQ43DRAFT_292007</name>
</gene>
<dbReference type="EMBL" id="ML993918">
    <property type="protein sequence ID" value="KAF2202943.1"/>
    <property type="molecule type" value="Genomic_DNA"/>
</dbReference>
<keyword evidence="3" id="KW-1185">Reference proteome</keyword>
<dbReference type="Proteomes" id="UP000799536">
    <property type="component" value="Unassembled WGS sequence"/>
</dbReference>
<protein>
    <submittedName>
        <fullName evidence="2">Uncharacterized protein</fullName>
    </submittedName>
</protein>
<keyword evidence="1" id="KW-0472">Membrane</keyword>
<proteinExistence type="predicted"/>
<comment type="caution">
    <text evidence="2">The sequence shown here is derived from an EMBL/GenBank/DDBJ whole genome shotgun (WGS) entry which is preliminary data.</text>
</comment>
<reference evidence="2" key="1">
    <citation type="journal article" date="2020" name="Stud. Mycol.">
        <title>101 Dothideomycetes genomes: a test case for predicting lifestyles and emergence of pathogens.</title>
        <authorList>
            <person name="Haridas S."/>
            <person name="Albert R."/>
            <person name="Binder M."/>
            <person name="Bloem J."/>
            <person name="Labutti K."/>
            <person name="Salamov A."/>
            <person name="Andreopoulos B."/>
            <person name="Baker S."/>
            <person name="Barry K."/>
            <person name="Bills G."/>
            <person name="Bluhm B."/>
            <person name="Cannon C."/>
            <person name="Castanera R."/>
            <person name="Culley D."/>
            <person name="Daum C."/>
            <person name="Ezra D."/>
            <person name="Gonzalez J."/>
            <person name="Henrissat B."/>
            <person name="Kuo A."/>
            <person name="Liang C."/>
            <person name="Lipzen A."/>
            <person name="Lutzoni F."/>
            <person name="Magnuson J."/>
            <person name="Mondo S."/>
            <person name="Nolan M."/>
            <person name="Ohm R."/>
            <person name="Pangilinan J."/>
            <person name="Park H.-J."/>
            <person name="Ramirez L."/>
            <person name="Alfaro M."/>
            <person name="Sun H."/>
            <person name="Tritt A."/>
            <person name="Yoshinaga Y."/>
            <person name="Zwiers L.-H."/>
            <person name="Turgeon B."/>
            <person name="Goodwin S."/>
            <person name="Spatafora J."/>
            <person name="Crous P."/>
            <person name="Grigoriev I."/>
        </authorList>
    </citation>
    <scope>NUCLEOTIDE SEQUENCE</scope>
    <source>
        <strain evidence="2">ATCC 74209</strain>
    </source>
</reference>
<evidence type="ECO:0000256" key="1">
    <source>
        <dbReference type="SAM" id="Phobius"/>
    </source>
</evidence>
<name>A0A9P4MX89_9PLEO</name>
<keyword evidence="1" id="KW-0812">Transmembrane</keyword>
<evidence type="ECO:0000313" key="2">
    <source>
        <dbReference type="EMBL" id="KAF2202943.1"/>
    </source>
</evidence>
<organism evidence="2 3">
    <name type="scientific">Delitschia confertaspora ATCC 74209</name>
    <dbReference type="NCBI Taxonomy" id="1513339"/>
    <lineage>
        <taxon>Eukaryota</taxon>
        <taxon>Fungi</taxon>
        <taxon>Dikarya</taxon>
        <taxon>Ascomycota</taxon>
        <taxon>Pezizomycotina</taxon>
        <taxon>Dothideomycetes</taxon>
        <taxon>Pleosporomycetidae</taxon>
        <taxon>Pleosporales</taxon>
        <taxon>Delitschiaceae</taxon>
        <taxon>Delitschia</taxon>
    </lineage>
</organism>
<feature type="transmembrane region" description="Helical" evidence="1">
    <location>
        <begin position="48"/>
        <end position="69"/>
    </location>
</feature>